<dbReference type="GO" id="GO:0016020">
    <property type="term" value="C:membrane"/>
    <property type="evidence" value="ECO:0007669"/>
    <property type="project" value="UniProtKB-SubCell"/>
</dbReference>
<dbReference type="AlphaFoldDB" id="A0AAD9UYH0"/>
<comment type="subcellular location">
    <subcellularLocation>
        <location evidence="1">Membrane</location>
        <topology evidence="1">Multi-pass membrane protein</topology>
    </subcellularLocation>
</comment>
<accession>A0AAD9UYH0</accession>
<feature type="transmembrane region" description="Helical" evidence="6">
    <location>
        <begin position="6"/>
        <end position="28"/>
    </location>
</feature>
<evidence type="ECO:0000256" key="1">
    <source>
        <dbReference type="ARBA" id="ARBA00004141"/>
    </source>
</evidence>
<evidence type="ECO:0000256" key="4">
    <source>
        <dbReference type="ARBA" id="ARBA00022989"/>
    </source>
</evidence>
<reference evidence="7" key="1">
    <citation type="journal article" date="2023" name="G3 (Bethesda)">
        <title>Whole genome assembly and annotation of the endangered Caribbean coral Acropora cervicornis.</title>
        <authorList>
            <person name="Selwyn J.D."/>
            <person name="Vollmer S.V."/>
        </authorList>
    </citation>
    <scope>NUCLEOTIDE SEQUENCE</scope>
    <source>
        <strain evidence="7">K2</strain>
    </source>
</reference>
<name>A0AAD9UYH0_ACRCE</name>
<evidence type="ECO:0000313" key="7">
    <source>
        <dbReference type="EMBL" id="KAK2554372.1"/>
    </source>
</evidence>
<dbReference type="InterPro" id="IPR019334">
    <property type="entry name" value="TMEM170A/B/YPR153W-like"/>
</dbReference>
<keyword evidence="4 6" id="KW-1133">Transmembrane helix</keyword>
<dbReference type="Pfam" id="PF10190">
    <property type="entry name" value="Tmemb_170"/>
    <property type="match status" value="1"/>
</dbReference>
<comment type="caution">
    <text evidence="7">The sequence shown here is derived from an EMBL/GenBank/DDBJ whole genome shotgun (WGS) entry which is preliminary data.</text>
</comment>
<keyword evidence="8" id="KW-1185">Reference proteome</keyword>
<organism evidence="7 8">
    <name type="scientific">Acropora cervicornis</name>
    <name type="common">Staghorn coral</name>
    <dbReference type="NCBI Taxonomy" id="6130"/>
    <lineage>
        <taxon>Eukaryota</taxon>
        <taxon>Metazoa</taxon>
        <taxon>Cnidaria</taxon>
        <taxon>Anthozoa</taxon>
        <taxon>Hexacorallia</taxon>
        <taxon>Scleractinia</taxon>
        <taxon>Astrocoeniina</taxon>
        <taxon>Acroporidae</taxon>
        <taxon>Acropora</taxon>
    </lineage>
</organism>
<sequence>MWYQIFLWCLATSVFIHCVSACVAFLALRKHSRGVFFPLLVVFIGFLYPVTGGVITSATIASVYETARFTMPGYASFLWGAGQAFIGFLVSYTRVLATL</sequence>
<evidence type="ECO:0000256" key="6">
    <source>
        <dbReference type="SAM" id="Phobius"/>
    </source>
</evidence>
<proteinExistence type="inferred from homology"/>
<feature type="transmembrane region" description="Helical" evidence="6">
    <location>
        <begin position="35"/>
        <end position="64"/>
    </location>
</feature>
<feature type="transmembrane region" description="Helical" evidence="6">
    <location>
        <begin position="76"/>
        <end position="97"/>
    </location>
</feature>
<keyword evidence="3 6" id="KW-0812">Transmembrane</keyword>
<dbReference type="PANTHER" id="PTHR22779">
    <property type="entry name" value="SD17342P"/>
    <property type="match status" value="1"/>
</dbReference>
<gene>
    <name evidence="7" type="ORF">P5673_024073</name>
</gene>
<protein>
    <submittedName>
        <fullName evidence="7">Transmembrane protein 170B</fullName>
    </submittedName>
</protein>
<dbReference type="EMBL" id="JARQWQ010000070">
    <property type="protein sequence ID" value="KAK2554372.1"/>
    <property type="molecule type" value="Genomic_DNA"/>
</dbReference>
<comment type="similarity">
    <text evidence="2">Belongs to the TMEM170 family.</text>
</comment>
<evidence type="ECO:0000256" key="3">
    <source>
        <dbReference type="ARBA" id="ARBA00022692"/>
    </source>
</evidence>
<dbReference type="PANTHER" id="PTHR22779:SF6">
    <property type="entry name" value="SD17342P"/>
    <property type="match status" value="1"/>
</dbReference>
<keyword evidence="5 6" id="KW-0472">Membrane</keyword>
<reference evidence="7" key="2">
    <citation type="journal article" date="2023" name="Science">
        <title>Genomic signatures of disease resistance in endangered staghorn corals.</title>
        <authorList>
            <person name="Vollmer S.V."/>
            <person name="Selwyn J.D."/>
            <person name="Despard B.A."/>
            <person name="Roesel C.L."/>
        </authorList>
    </citation>
    <scope>NUCLEOTIDE SEQUENCE</scope>
    <source>
        <strain evidence="7">K2</strain>
    </source>
</reference>
<evidence type="ECO:0000256" key="2">
    <source>
        <dbReference type="ARBA" id="ARBA00006325"/>
    </source>
</evidence>
<evidence type="ECO:0000256" key="5">
    <source>
        <dbReference type="ARBA" id="ARBA00023136"/>
    </source>
</evidence>
<dbReference type="Proteomes" id="UP001249851">
    <property type="component" value="Unassembled WGS sequence"/>
</dbReference>
<evidence type="ECO:0000313" key="8">
    <source>
        <dbReference type="Proteomes" id="UP001249851"/>
    </source>
</evidence>